<evidence type="ECO:0000313" key="3">
    <source>
        <dbReference type="Proteomes" id="UP000306192"/>
    </source>
</evidence>
<feature type="transmembrane region" description="Helical" evidence="1">
    <location>
        <begin position="12"/>
        <end position="34"/>
    </location>
</feature>
<keyword evidence="1" id="KW-1133">Transmembrane helix</keyword>
<evidence type="ECO:0000313" key="2">
    <source>
        <dbReference type="EMBL" id="TIH39296.1"/>
    </source>
</evidence>
<reference evidence="2 3" key="1">
    <citation type="journal article" date="2019" name="Microorganisms">
        <title>Systematic Affiliation and Genome Analysis of Subtercola vilae DB165(T) with Particular Emphasis on Cold Adaptation of an Isolate from a High-Altitude Cold Volcano Lake.</title>
        <authorList>
            <person name="Villalobos A.S."/>
            <person name="Wiese J."/>
            <person name="Imhoff J.F."/>
            <person name="Dorador C."/>
            <person name="Keller A."/>
            <person name="Hentschel U."/>
        </authorList>
    </citation>
    <scope>NUCLEOTIDE SEQUENCE [LARGE SCALE GENOMIC DNA]</scope>
    <source>
        <strain evidence="2 3">DB165</strain>
    </source>
</reference>
<keyword evidence="1" id="KW-0472">Membrane</keyword>
<keyword evidence="1" id="KW-0812">Transmembrane</keyword>
<organism evidence="2 3">
    <name type="scientific">Subtercola vilae</name>
    <dbReference type="NCBI Taxonomy" id="2056433"/>
    <lineage>
        <taxon>Bacteria</taxon>
        <taxon>Bacillati</taxon>
        <taxon>Actinomycetota</taxon>
        <taxon>Actinomycetes</taxon>
        <taxon>Micrococcales</taxon>
        <taxon>Microbacteriaceae</taxon>
        <taxon>Subtercola</taxon>
    </lineage>
</organism>
<evidence type="ECO:0000256" key="1">
    <source>
        <dbReference type="SAM" id="Phobius"/>
    </source>
</evidence>
<keyword evidence="3" id="KW-1185">Reference proteome</keyword>
<accession>A0A4T2C9C2</accession>
<feature type="transmembrane region" description="Helical" evidence="1">
    <location>
        <begin position="70"/>
        <end position="93"/>
    </location>
</feature>
<protein>
    <submittedName>
        <fullName evidence="2">Uncharacterized protein</fullName>
    </submittedName>
</protein>
<comment type="caution">
    <text evidence="2">The sequence shown here is derived from an EMBL/GenBank/DDBJ whole genome shotgun (WGS) entry which is preliminary data.</text>
</comment>
<gene>
    <name evidence="2" type="ORF">D4765_04250</name>
</gene>
<proteinExistence type="predicted"/>
<name>A0A4T2C9C2_9MICO</name>
<feature type="transmembrane region" description="Helical" evidence="1">
    <location>
        <begin position="40"/>
        <end position="58"/>
    </location>
</feature>
<dbReference type="EMBL" id="QYRT01000006">
    <property type="protein sequence ID" value="TIH39296.1"/>
    <property type="molecule type" value="Genomic_DNA"/>
</dbReference>
<sequence>MTNQPSLTTSTGRMWLIVGGLFALIAAAVLIWVLPFEPHGLAAIALAVVVLLYAGMVITQLVTRRGRLRLGILAALMLTIAAVALVTLLIIAANQI</sequence>
<dbReference type="Proteomes" id="UP000306192">
    <property type="component" value="Unassembled WGS sequence"/>
</dbReference>
<dbReference type="AlphaFoldDB" id="A0A4T2C9C2"/>